<keyword evidence="2" id="KW-0547">Nucleotide-binding</keyword>
<evidence type="ECO:0000256" key="1">
    <source>
        <dbReference type="ARBA" id="ARBA00022679"/>
    </source>
</evidence>
<feature type="transmembrane region" description="Helical" evidence="6">
    <location>
        <begin position="366"/>
        <end position="386"/>
    </location>
</feature>
<keyword evidence="8" id="KW-0723">Serine/threonine-protein kinase</keyword>
<dbReference type="PROSITE" id="PS00108">
    <property type="entry name" value="PROTEIN_KINASE_ST"/>
    <property type="match status" value="1"/>
</dbReference>
<dbReference type="PROSITE" id="PS50011">
    <property type="entry name" value="PROTEIN_KINASE_DOM"/>
    <property type="match status" value="1"/>
</dbReference>
<dbReference type="GO" id="GO:0016020">
    <property type="term" value="C:membrane"/>
    <property type="evidence" value="ECO:0007669"/>
    <property type="project" value="TreeGrafter"/>
</dbReference>
<gene>
    <name evidence="8" type="ORF">EII40_02345</name>
</gene>
<evidence type="ECO:0000256" key="4">
    <source>
        <dbReference type="ARBA" id="ARBA00022840"/>
    </source>
</evidence>
<keyword evidence="1" id="KW-0808">Transferase</keyword>
<dbReference type="GO" id="GO:0005829">
    <property type="term" value="C:cytosol"/>
    <property type="evidence" value="ECO:0007669"/>
    <property type="project" value="TreeGrafter"/>
</dbReference>
<dbReference type="AlphaFoldDB" id="A0A3P1XXI5"/>
<dbReference type="InterPro" id="IPR045269">
    <property type="entry name" value="Atg1-like"/>
</dbReference>
<dbReference type="GO" id="GO:0000407">
    <property type="term" value="C:phagophore assembly site"/>
    <property type="evidence" value="ECO:0007669"/>
    <property type="project" value="TreeGrafter"/>
</dbReference>
<feature type="domain" description="Protein kinase" evidence="7">
    <location>
        <begin position="14"/>
        <end position="302"/>
    </location>
</feature>
<dbReference type="GO" id="GO:0005776">
    <property type="term" value="C:autophagosome"/>
    <property type="evidence" value="ECO:0007669"/>
    <property type="project" value="TreeGrafter"/>
</dbReference>
<sequence>MNLPDGYCLQNGKYCLTRVIGQGGFGITYLGEWNTEVKGELGAVETTVPICIKEYFFKDYCFRDETTFEVKVHSGTGKILFDKFKERQIEEAKILSEVHHPYIVNVLEVFEENNTAYIAMEHISGCSLKSMLSEQTVLPESKVLKYVAQIGKALEFVHQKNILHLDIKPNNILIDKNDNARLIDFGVSKRYDLEEQEACTTTLTLSKGFASIEQYDDEGTVNFSPCPDVYSLGATMYNLLTGVIPVESILRATKPLVHPSELNKRISPKTEAVVLKAMQVNPKDRYQSIKEMMDALDIPPSIESKENISFPKKKEHEAKQSVDENENTQLITTSLKTGSTDNEETVFIPSKTKSFKQRRTKSKRRILLPLLIFAFAGVGWAVSYLFSWSDKSTTFINNKLVADASIQQGEPIIPVDLQPQTEAPLTEPSPSEVTNEIHKEERTEKKEGNETAPAKKEEKSEKTTTSKESDKKASEEASKAKKAEEETERMNANYAALLASGKTKMNQGQYIEAKADFTKAKEIKVTEDVVRLSLACEEKIEEKNIAARIALYESGMTFGNYTIVRKKQNGRYGAIDAKGIERIQCVYLSVGRSESGRAFEREDHLYDIYNSNGVLVGRGLTTY</sequence>
<dbReference type="EMBL" id="RQYS01000007">
    <property type="protein sequence ID" value="RRD62666.1"/>
    <property type="molecule type" value="Genomic_DNA"/>
</dbReference>
<evidence type="ECO:0000313" key="8">
    <source>
        <dbReference type="EMBL" id="RRD62666.1"/>
    </source>
</evidence>
<dbReference type="RefSeq" id="WP_124750676.1">
    <property type="nucleotide sequence ID" value="NZ_RQYS01000007.1"/>
</dbReference>
<organism evidence="8 9">
    <name type="scientific">Tannerella forsythia</name>
    <name type="common">Bacteroides forsythus</name>
    <dbReference type="NCBI Taxonomy" id="28112"/>
    <lineage>
        <taxon>Bacteria</taxon>
        <taxon>Pseudomonadati</taxon>
        <taxon>Bacteroidota</taxon>
        <taxon>Bacteroidia</taxon>
        <taxon>Bacteroidales</taxon>
        <taxon>Tannerellaceae</taxon>
        <taxon>Tannerella</taxon>
    </lineage>
</organism>
<evidence type="ECO:0000313" key="9">
    <source>
        <dbReference type="Proteomes" id="UP000278609"/>
    </source>
</evidence>
<name>A0A3P1XXI5_TANFO</name>
<keyword evidence="3 8" id="KW-0418">Kinase</keyword>
<dbReference type="InterPro" id="IPR011009">
    <property type="entry name" value="Kinase-like_dom_sf"/>
</dbReference>
<keyword evidence="6" id="KW-0812">Transmembrane</keyword>
<dbReference type="GO" id="GO:0005524">
    <property type="term" value="F:ATP binding"/>
    <property type="evidence" value="ECO:0007669"/>
    <property type="project" value="UniProtKB-KW"/>
</dbReference>
<dbReference type="CDD" id="cd14014">
    <property type="entry name" value="STKc_PknB_like"/>
    <property type="match status" value="1"/>
</dbReference>
<dbReference type="PANTHER" id="PTHR24348">
    <property type="entry name" value="SERINE/THREONINE-PROTEIN KINASE UNC-51-RELATED"/>
    <property type="match status" value="1"/>
</dbReference>
<dbReference type="Pfam" id="PF00069">
    <property type="entry name" value="Pkinase"/>
    <property type="match status" value="1"/>
</dbReference>
<keyword evidence="4" id="KW-0067">ATP-binding</keyword>
<evidence type="ECO:0000256" key="6">
    <source>
        <dbReference type="SAM" id="Phobius"/>
    </source>
</evidence>
<evidence type="ECO:0000259" key="7">
    <source>
        <dbReference type="PROSITE" id="PS50011"/>
    </source>
</evidence>
<dbReference type="PANTHER" id="PTHR24348:SF22">
    <property type="entry name" value="NON-SPECIFIC SERINE_THREONINE PROTEIN KINASE"/>
    <property type="match status" value="1"/>
</dbReference>
<feature type="compositionally biased region" description="Basic and acidic residues" evidence="5">
    <location>
        <begin position="435"/>
        <end position="484"/>
    </location>
</feature>
<evidence type="ECO:0000256" key="5">
    <source>
        <dbReference type="SAM" id="MobiDB-lite"/>
    </source>
</evidence>
<dbReference type="GO" id="GO:0004674">
    <property type="term" value="F:protein serine/threonine kinase activity"/>
    <property type="evidence" value="ECO:0007669"/>
    <property type="project" value="UniProtKB-KW"/>
</dbReference>
<dbReference type="Gene3D" id="1.10.510.10">
    <property type="entry name" value="Transferase(Phosphotransferase) domain 1"/>
    <property type="match status" value="1"/>
</dbReference>
<keyword evidence="6" id="KW-0472">Membrane</keyword>
<dbReference type="SUPFAM" id="SSF56112">
    <property type="entry name" value="Protein kinase-like (PK-like)"/>
    <property type="match status" value="1"/>
</dbReference>
<dbReference type="OrthoDB" id="9813021at2"/>
<dbReference type="InterPro" id="IPR000719">
    <property type="entry name" value="Prot_kinase_dom"/>
</dbReference>
<reference evidence="8 9" key="1">
    <citation type="submission" date="2018-11" db="EMBL/GenBank/DDBJ databases">
        <title>Genomes From Bacteria Associated with the Canine Oral Cavity: a Test Case for Automated Genome-Based Taxonomic Assignment.</title>
        <authorList>
            <person name="Coil D.A."/>
            <person name="Jospin G."/>
            <person name="Darling A.E."/>
            <person name="Wallis C."/>
            <person name="Davis I.J."/>
            <person name="Harris S."/>
            <person name="Eisen J.A."/>
            <person name="Holcombe L.J."/>
            <person name="O'Flynn C."/>
        </authorList>
    </citation>
    <scope>NUCLEOTIDE SEQUENCE [LARGE SCALE GENOMIC DNA]</scope>
    <source>
        <strain evidence="8 9">OH2617_COT-023</strain>
    </source>
</reference>
<protein>
    <submittedName>
        <fullName evidence="8">Serine/threonine protein kinase</fullName>
    </submittedName>
</protein>
<comment type="caution">
    <text evidence="8">The sequence shown here is derived from an EMBL/GenBank/DDBJ whole genome shotgun (WGS) entry which is preliminary data.</text>
</comment>
<dbReference type="Proteomes" id="UP000278609">
    <property type="component" value="Unassembled WGS sequence"/>
</dbReference>
<keyword evidence="6" id="KW-1133">Transmembrane helix</keyword>
<evidence type="ECO:0000256" key="3">
    <source>
        <dbReference type="ARBA" id="ARBA00022777"/>
    </source>
</evidence>
<evidence type="ECO:0000256" key="2">
    <source>
        <dbReference type="ARBA" id="ARBA00022741"/>
    </source>
</evidence>
<dbReference type="InterPro" id="IPR008271">
    <property type="entry name" value="Ser/Thr_kinase_AS"/>
</dbReference>
<feature type="region of interest" description="Disordered" evidence="5">
    <location>
        <begin position="421"/>
        <end position="488"/>
    </location>
</feature>
<dbReference type="SMART" id="SM00220">
    <property type="entry name" value="S_TKc"/>
    <property type="match status" value="1"/>
</dbReference>
<accession>A0A3P1XXI5</accession>
<proteinExistence type="predicted"/>
<feature type="compositionally biased region" description="Polar residues" evidence="5">
    <location>
        <begin position="421"/>
        <end position="434"/>
    </location>
</feature>